<organism evidence="1 2">
    <name type="scientific">Tetradesmus obliquus</name>
    <name type="common">Green alga</name>
    <name type="synonym">Acutodesmus obliquus</name>
    <dbReference type="NCBI Taxonomy" id="3088"/>
    <lineage>
        <taxon>Eukaryota</taxon>
        <taxon>Viridiplantae</taxon>
        <taxon>Chlorophyta</taxon>
        <taxon>core chlorophytes</taxon>
        <taxon>Chlorophyceae</taxon>
        <taxon>CS clade</taxon>
        <taxon>Sphaeropleales</taxon>
        <taxon>Scenedesmaceae</taxon>
        <taxon>Tetradesmus</taxon>
    </lineage>
</organism>
<keyword evidence="2" id="KW-1185">Reference proteome</keyword>
<sequence length="225" mass="23804">MGVALQAVRSDWLALPAAYRDLVPPCKSDGVGADTQQLQQLYARALQLSFCKMGPLAVAGLVSSIIWADRSSPVPAAAAAQQLNGVARYALVCLADPGCRYSLTCWVLAWHAELVQQGGDYSSAAERAAAAEAASDLLDAELLSHIRLPSWYCILPALPPSAGEVPAAAAAGSPEEQQQQQQQHGCRASICSSCAAEDRSQHAVHCRRLQRLSQPGGANKDWSSL</sequence>
<dbReference type="EMBL" id="CP126212">
    <property type="protein sequence ID" value="WIA14072.1"/>
    <property type="molecule type" value="Genomic_DNA"/>
</dbReference>
<accession>A0ABY8U0R3</accession>
<name>A0ABY8U0R3_TETOB</name>
<evidence type="ECO:0000313" key="2">
    <source>
        <dbReference type="Proteomes" id="UP001244341"/>
    </source>
</evidence>
<evidence type="ECO:0000313" key="1">
    <source>
        <dbReference type="EMBL" id="WIA14072.1"/>
    </source>
</evidence>
<gene>
    <name evidence="1" type="ORF">OEZ85_002623</name>
</gene>
<reference evidence="1 2" key="1">
    <citation type="submission" date="2023-05" db="EMBL/GenBank/DDBJ databases">
        <title>A 100% complete, gapless, phased diploid assembly of the Scenedesmus obliquus UTEX 3031 genome.</title>
        <authorList>
            <person name="Biondi T.C."/>
            <person name="Hanschen E.R."/>
            <person name="Kwon T."/>
            <person name="Eng W."/>
            <person name="Kruse C.P.S."/>
            <person name="Koehler S.I."/>
            <person name="Kunde Y."/>
            <person name="Gleasner C.D."/>
            <person name="You Mak K.T."/>
            <person name="Polle J."/>
            <person name="Hovde B.T."/>
            <person name="Starkenburg S.R."/>
        </authorList>
    </citation>
    <scope>NUCLEOTIDE SEQUENCE [LARGE SCALE GENOMIC DNA]</scope>
    <source>
        <strain evidence="1 2">DOE0152z</strain>
    </source>
</reference>
<protein>
    <submittedName>
        <fullName evidence="1">Uncharacterized protein</fullName>
    </submittedName>
</protein>
<dbReference type="Proteomes" id="UP001244341">
    <property type="component" value="Chromosome 5b"/>
</dbReference>
<proteinExistence type="predicted"/>